<feature type="domain" description="SnoaL-like" evidence="1">
    <location>
        <begin position="12"/>
        <end position="125"/>
    </location>
</feature>
<dbReference type="InterPro" id="IPR032710">
    <property type="entry name" value="NTF2-like_dom_sf"/>
</dbReference>
<organism evidence="2 3">
    <name type="scientific">Mycobacterium florentinum</name>
    <dbReference type="NCBI Taxonomy" id="292462"/>
    <lineage>
        <taxon>Bacteria</taxon>
        <taxon>Bacillati</taxon>
        <taxon>Actinomycetota</taxon>
        <taxon>Actinomycetes</taxon>
        <taxon>Mycobacteriales</taxon>
        <taxon>Mycobacteriaceae</taxon>
        <taxon>Mycobacterium</taxon>
        <taxon>Mycobacterium simiae complex</taxon>
    </lineage>
</organism>
<sequence length="163" mass="17941">MNHDQMVELWERHMASEFATKDADLAVATMVDDATVMHLPTMSGGSGRENLRRYYADVFIPGIPADTTNEPIARSVGDGLLVDEFIMRMTHDRVVPFLLPGLAATGKTVEVPAVVIVRFRGDLMASERLYWDQAALLRQLGLIDPNLPVADVAAVSGYLRDLS</sequence>
<dbReference type="Gene3D" id="3.10.450.50">
    <property type="match status" value="1"/>
</dbReference>
<dbReference type="EMBL" id="LQOV01000007">
    <property type="protein sequence ID" value="ORV54996.1"/>
    <property type="molecule type" value="Genomic_DNA"/>
</dbReference>
<reference evidence="2 3" key="1">
    <citation type="submission" date="2016-01" db="EMBL/GenBank/DDBJ databases">
        <title>The new phylogeny of the genus Mycobacterium.</title>
        <authorList>
            <person name="Tarcisio F."/>
            <person name="Conor M."/>
            <person name="Antonella G."/>
            <person name="Elisabetta G."/>
            <person name="Giulia F.S."/>
            <person name="Sara T."/>
            <person name="Anna F."/>
            <person name="Clotilde B."/>
            <person name="Roberto B."/>
            <person name="Veronica D.S."/>
            <person name="Fabio R."/>
            <person name="Monica P."/>
            <person name="Olivier J."/>
            <person name="Enrico T."/>
            <person name="Nicola S."/>
        </authorList>
    </citation>
    <scope>NUCLEOTIDE SEQUENCE [LARGE SCALE GENOMIC DNA]</scope>
    <source>
        <strain evidence="2 3">DSM 44852</strain>
    </source>
</reference>
<dbReference type="GO" id="GO:0030638">
    <property type="term" value="P:polyketide metabolic process"/>
    <property type="evidence" value="ECO:0007669"/>
    <property type="project" value="InterPro"/>
</dbReference>
<dbReference type="InterPro" id="IPR009959">
    <property type="entry name" value="Cyclase_SnoaL-like"/>
</dbReference>
<comment type="caution">
    <text evidence="2">The sequence shown here is derived from an EMBL/GenBank/DDBJ whole genome shotgun (WGS) entry which is preliminary data.</text>
</comment>
<dbReference type="RefSeq" id="WP_085220784.1">
    <property type="nucleotide sequence ID" value="NZ_AP022576.1"/>
</dbReference>
<name>A0A1X1UDX7_MYCFL</name>
<evidence type="ECO:0000313" key="3">
    <source>
        <dbReference type="Proteomes" id="UP000193010"/>
    </source>
</evidence>
<dbReference type="SUPFAM" id="SSF54427">
    <property type="entry name" value="NTF2-like"/>
    <property type="match status" value="1"/>
</dbReference>
<evidence type="ECO:0000259" key="1">
    <source>
        <dbReference type="Pfam" id="PF12680"/>
    </source>
</evidence>
<gene>
    <name evidence="2" type="ORF">AWC05_14065</name>
</gene>
<dbReference type="STRING" id="292462.AWC05_14065"/>
<protein>
    <recommendedName>
        <fullName evidence="1">SnoaL-like domain-containing protein</fullName>
    </recommendedName>
</protein>
<dbReference type="PANTHER" id="PTHR38436:SF3">
    <property type="entry name" value="CARBOXYMETHYLENEBUTENOLIDASE-RELATED"/>
    <property type="match status" value="1"/>
</dbReference>
<evidence type="ECO:0000313" key="2">
    <source>
        <dbReference type="EMBL" id="ORV54996.1"/>
    </source>
</evidence>
<dbReference type="Pfam" id="PF12680">
    <property type="entry name" value="SnoaL_2"/>
    <property type="match status" value="1"/>
</dbReference>
<dbReference type="AlphaFoldDB" id="A0A1X1UDX7"/>
<dbReference type="OrthoDB" id="9787933at2"/>
<proteinExistence type="predicted"/>
<dbReference type="PANTHER" id="PTHR38436">
    <property type="entry name" value="POLYKETIDE CYCLASE SNOAL-LIKE DOMAIN"/>
    <property type="match status" value="1"/>
</dbReference>
<keyword evidence="3" id="KW-1185">Reference proteome</keyword>
<dbReference type="InterPro" id="IPR037401">
    <property type="entry name" value="SnoaL-like"/>
</dbReference>
<dbReference type="Proteomes" id="UP000193010">
    <property type="component" value="Unassembled WGS sequence"/>
</dbReference>
<accession>A0A1X1UDX7</accession>